<sequence>MDTPAPSGLAMNTSLSTTPLDAWHRSAGAKMVPFAGYEMPIQYSSIVTEHQACRTSAALFDVSHMGRIRFDGDGSEQLLDHLLTRRVSDLPIGGVRYGLMCNAEGGVLDDVLVSHLKTPSDRRFHLLVVNASNHQKIVDWITPHLPDFPTVTMSDRTELTAMIAVQGPKAIDVCKKLFSFDPSRLKYYQATITDQFKKPAIVSRTGYTGEDGFELIVRAEEANRIWENIMLAGRDEGFAAAGLGARDTLRMEAGMPLYGHELNESIDPISAGLSFACSFKDRSFVGDDALRAVKAAGPKQVRVGMIPEGKRPAREGCDVLDADGNKIGYVTSGGPSPTLGHPIVMAYVDAEFADAKQFQIDIRGKTVVANATPLPFYKRPNKV</sequence>
<dbReference type="InterPro" id="IPR027266">
    <property type="entry name" value="TrmE/GcvT-like"/>
</dbReference>
<dbReference type="SUPFAM" id="SSF101790">
    <property type="entry name" value="Aminomethyltransferase beta-barrel domain"/>
    <property type="match status" value="1"/>
</dbReference>
<evidence type="ECO:0000256" key="1">
    <source>
        <dbReference type="ARBA" id="ARBA00008609"/>
    </source>
</evidence>
<dbReference type="Gene3D" id="2.40.30.110">
    <property type="entry name" value="Aminomethyltransferase beta-barrel domains"/>
    <property type="match status" value="1"/>
</dbReference>
<dbReference type="InterPro" id="IPR006222">
    <property type="entry name" value="GCVT_N"/>
</dbReference>
<evidence type="ECO:0000313" key="9">
    <source>
        <dbReference type="EMBL" id="GAA4456297.1"/>
    </source>
</evidence>
<protein>
    <recommendedName>
        <fullName evidence="2">aminomethyltransferase</fullName>
        <ecNumber evidence="2">2.1.2.10</ecNumber>
    </recommendedName>
    <alternativeName>
        <fullName evidence="5">Glycine cleavage system T protein</fullName>
    </alternativeName>
</protein>
<dbReference type="EMBL" id="BAABGA010000037">
    <property type="protein sequence ID" value="GAA4456297.1"/>
    <property type="molecule type" value="Genomic_DNA"/>
</dbReference>
<name>A0ABP8MX41_9BACT</name>
<organism evidence="9 10">
    <name type="scientific">Novipirellula rosea</name>
    <dbReference type="NCBI Taxonomy" id="1031540"/>
    <lineage>
        <taxon>Bacteria</taxon>
        <taxon>Pseudomonadati</taxon>
        <taxon>Planctomycetota</taxon>
        <taxon>Planctomycetia</taxon>
        <taxon>Pirellulales</taxon>
        <taxon>Pirellulaceae</taxon>
        <taxon>Novipirellula</taxon>
    </lineage>
</organism>
<comment type="caution">
    <text evidence="9">The sequence shown here is derived from an EMBL/GenBank/DDBJ whole genome shotgun (WGS) entry which is preliminary data.</text>
</comment>
<dbReference type="InterPro" id="IPR029043">
    <property type="entry name" value="GcvT/YgfZ_C"/>
</dbReference>
<dbReference type="EC" id="2.1.2.10" evidence="2"/>
<evidence type="ECO:0000256" key="2">
    <source>
        <dbReference type="ARBA" id="ARBA00012616"/>
    </source>
</evidence>
<keyword evidence="4" id="KW-0808">Transferase</keyword>
<dbReference type="Gene3D" id="3.30.1360.120">
    <property type="entry name" value="Probable tRNA modification gtpase trme, domain 1"/>
    <property type="match status" value="1"/>
</dbReference>
<evidence type="ECO:0000256" key="3">
    <source>
        <dbReference type="ARBA" id="ARBA00022576"/>
    </source>
</evidence>
<dbReference type="InterPro" id="IPR028896">
    <property type="entry name" value="GcvT/YgfZ/DmdA"/>
</dbReference>
<dbReference type="InterPro" id="IPR013977">
    <property type="entry name" value="GcvT_C"/>
</dbReference>
<feature type="domain" description="GCVT N-terminal" evidence="7">
    <location>
        <begin position="21"/>
        <end position="280"/>
    </location>
</feature>
<dbReference type="InterPro" id="IPR006223">
    <property type="entry name" value="GcvT"/>
</dbReference>
<comment type="catalytic activity">
    <reaction evidence="6">
        <text>N(6)-[(R)-S(8)-aminomethyldihydrolipoyl]-L-lysyl-[protein] + (6S)-5,6,7,8-tetrahydrofolate = N(6)-[(R)-dihydrolipoyl]-L-lysyl-[protein] + (6R)-5,10-methylene-5,6,7,8-tetrahydrofolate + NH4(+)</text>
        <dbReference type="Rhea" id="RHEA:16945"/>
        <dbReference type="Rhea" id="RHEA-COMP:10475"/>
        <dbReference type="Rhea" id="RHEA-COMP:10492"/>
        <dbReference type="ChEBI" id="CHEBI:15636"/>
        <dbReference type="ChEBI" id="CHEBI:28938"/>
        <dbReference type="ChEBI" id="CHEBI:57453"/>
        <dbReference type="ChEBI" id="CHEBI:83100"/>
        <dbReference type="ChEBI" id="CHEBI:83143"/>
        <dbReference type="EC" id="2.1.2.10"/>
    </reaction>
</comment>
<evidence type="ECO:0000256" key="4">
    <source>
        <dbReference type="ARBA" id="ARBA00022679"/>
    </source>
</evidence>
<evidence type="ECO:0000256" key="5">
    <source>
        <dbReference type="ARBA" id="ARBA00031395"/>
    </source>
</evidence>
<dbReference type="NCBIfam" id="TIGR00528">
    <property type="entry name" value="gcvT"/>
    <property type="match status" value="1"/>
</dbReference>
<dbReference type="Pfam" id="PF01571">
    <property type="entry name" value="GCV_T"/>
    <property type="match status" value="1"/>
</dbReference>
<gene>
    <name evidence="9" type="primary">gcvT</name>
    <name evidence="9" type="ORF">GCM10023156_31420</name>
</gene>
<reference evidence="10" key="1">
    <citation type="journal article" date="2019" name="Int. J. Syst. Evol. Microbiol.">
        <title>The Global Catalogue of Microorganisms (GCM) 10K type strain sequencing project: providing services to taxonomists for standard genome sequencing and annotation.</title>
        <authorList>
            <consortium name="The Broad Institute Genomics Platform"/>
            <consortium name="The Broad Institute Genome Sequencing Center for Infectious Disease"/>
            <person name="Wu L."/>
            <person name="Ma J."/>
        </authorList>
    </citation>
    <scope>NUCLEOTIDE SEQUENCE [LARGE SCALE GENOMIC DNA]</scope>
    <source>
        <strain evidence="10">JCM 17759</strain>
    </source>
</reference>
<dbReference type="Pfam" id="PF08669">
    <property type="entry name" value="GCV_T_C"/>
    <property type="match status" value="1"/>
</dbReference>
<evidence type="ECO:0000259" key="8">
    <source>
        <dbReference type="Pfam" id="PF08669"/>
    </source>
</evidence>
<feature type="domain" description="Aminomethyltransferase C-terminal" evidence="8">
    <location>
        <begin position="303"/>
        <end position="378"/>
    </location>
</feature>
<dbReference type="Gene3D" id="3.30.70.1400">
    <property type="entry name" value="Aminomethyltransferase beta-barrel domains"/>
    <property type="match status" value="1"/>
</dbReference>
<dbReference type="Proteomes" id="UP001500840">
    <property type="component" value="Unassembled WGS sequence"/>
</dbReference>
<keyword evidence="3" id="KW-0032">Aminotransferase</keyword>
<evidence type="ECO:0000259" key="7">
    <source>
        <dbReference type="Pfam" id="PF01571"/>
    </source>
</evidence>
<dbReference type="SUPFAM" id="SSF103025">
    <property type="entry name" value="Folate-binding domain"/>
    <property type="match status" value="1"/>
</dbReference>
<comment type="similarity">
    <text evidence="1">Belongs to the GcvT family.</text>
</comment>
<dbReference type="PANTHER" id="PTHR43757">
    <property type="entry name" value="AMINOMETHYLTRANSFERASE"/>
    <property type="match status" value="1"/>
</dbReference>
<proteinExistence type="inferred from homology"/>
<evidence type="ECO:0000313" key="10">
    <source>
        <dbReference type="Proteomes" id="UP001500840"/>
    </source>
</evidence>
<accession>A0ABP8MX41</accession>
<keyword evidence="10" id="KW-1185">Reference proteome</keyword>
<evidence type="ECO:0000256" key="6">
    <source>
        <dbReference type="ARBA" id="ARBA00047665"/>
    </source>
</evidence>
<dbReference type="PANTHER" id="PTHR43757:SF2">
    <property type="entry name" value="AMINOMETHYLTRANSFERASE, MITOCHONDRIAL"/>
    <property type="match status" value="1"/>
</dbReference>
<dbReference type="NCBIfam" id="NF001567">
    <property type="entry name" value="PRK00389.1"/>
    <property type="match status" value="1"/>
</dbReference>
<dbReference type="Gene3D" id="4.10.1250.10">
    <property type="entry name" value="Aminomethyltransferase fragment"/>
    <property type="match status" value="1"/>
</dbReference>
<dbReference type="PIRSF" id="PIRSF006487">
    <property type="entry name" value="GcvT"/>
    <property type="match status" value="1"/>
</dbReference>